<evidence type="ECO:0000256" key="4">
    <source>
        <dbReference type="ARBA" id="ARBA00022692"/>
    </source>
</evidence>
<comment type="subcellular location">
    <subcellularLocation>
        <location evidence="1 9">Cell membrane</location>
        <topology evidence="1 9">Multi-pass membrane protein</topology>
    </subcellularLocation>
</comment>
<proteinExistence type="inferred from homology"/>
<name>A0ABS7VRM9_9HYPH</name>
<comment type="caution">
    <text evidence="11">The sequence shown here is derived from an EMBL/GenBank/DDBJ whole genome shotgun (WGS) entry which is preliminary data.</text>
</comment>
<keyword evidence="7 9" id="KW-1133">Transmembrane helix</keyword>
<dbReference type="InterPro" id="IPR000515">
    <property type="entry name" value="MetI-like"/>
</dbReference>
<dbReference type="PROSITE" id="PS50928">
    <property type="entry name" value="ABC_TM1"/>
    <property type="match status" value="1"/>
</dbReference>
<dbReference type="CDD" id="cd06261">
    <property type="entry name" value="TM_PBP2"/>
    <property type="match status" value="1"/>
</dbReference>
<dbReference type="PANTHER" id="PTHR43386">
    <property type="entry name" value="OLIGOPEPTIDE TRANSPORT SYSTEM PERMEASE PROTEIN APPC"/>
    <property type="match status" value="1"/>
</dbReference>
<feature type="transmembrane region" description="Helical" evidence="9">
    <location>
        <begin position="5"/>
        <end position="26"/>
    </location>
</feature>
<feature type="transmembrane region" description="Helical" evidence="9">
    <location>
        <begin position="73"/>
        <end position="99"/>
    </location>
</feature>
<dbReference type="PANTHER" id="PTHR43386:SF1">
    <property type="entry name" value="D,D-DIPEPTIDE TRANSPORT SYSTEM PERMEASE PROTEIN DDPC-RELATED"/>
    <property type="match status" value="1"/>
</dbReference>
<accession>A0ABS7VRM9</accession>
<keyword evidence="4 9" id="KW-0812">Transmembrane</keyword>
<keyword evidence="12" id="KW-1185">Reference proteome</keyword>
<dbReference type="Pfam" id="PF00528">
    <property type="entry name" value="BPD_transp_1"/>
    <property type="match status" value="1"/>
</dbReference>
<evidence type="ECO:0000313" key="11">
    <source>
        <dbReference type="EMBL" id="MBZ6078208.1"/>
    </source>
</evidence>
<evidence type="ECO:0000256" key="8">
    <source>
        <dbReference type="ARBA" id="ARBA00023136"/>
    </source>
</evidence>
<evidence type="ECO:0000256" key="7">
    <source>
        <dbReference type="ARBA" id="ARBA00022989"/>
    </source>
</evidence>
<dbReference type="SUPFAM" id="SSF161098">
    <property type="entry name" value="MetI-like"/>
    <property type="match status" value="1"/>
</dbReference>
<evidence type="ECO:0000256" key="2">
    <source>
        <dbReference type="ARBA" id="ARBA00022448"/>
    </source>
</evidence>
<keyword evidence="5" id="KW-0571">Peptide transport</keyword>
<keyword evidence="6" id="KW-0653">Protein transport</keyword>
<feature type="transmembrane region" description="Helical" evidence="9">
    <location>
        <begin position="200"/>
        <end position="219"/>
    </location>
</feature>
<evidence type="ECO:0000256" key="1">
    <source>
        <dbReference type="ARBA" id="ARBA00004651"/>
    </source>
</evidence>
<feature type="domain" description="ABC transmembrane type-1" evidence="10">
    <location>
        <begin position="71"/>
        <end position="260"/>
    </location>
</feature>
<dbReference type="RefSeq" id="WP_224314961.1">
    <property type="nucleotide sequence ID" value="NZ_JAIRBM010000016.1"/>
</dbReference>
<evidence type="ECO:0000256" key="6">
    <source>
        <dbReference type="ARBA" id="ARBA00022927"/>
    </source>
</evidence>
<keyword evidence="3" id="KW-1003">Cell membrane</keyword>
<feature type="transmembrane region" description="Helical" evidence="9">
    <location>
        <begin position="239"/>
        <end position="263"/>
    </location>
</feature>
<keyword evidence="8 9" id="KW-0472">Membrane</keyword>
<dbReference type="InterPro" id="IPR050366">
    <property type="entry name" value="BP-dependent_transpt_permease"/>
</dbReference>
<evidence type="ECO:0000256" key="5">
    <source>
        <dbReference type="ARBA" id="ARBA00022856"/>
    </source>
</evidence>
<dbReference type="Gene3D" id="1.10.3720.10">
    <property type="entry name" value="MetI-like"/>
    <property type="match status" value="1"/>
</dbReference>
<evidence type="ECO:0000256" key="9">
    <source>
        <dbReference type="RuleBase" id="RU363032"/>
    </source>
</evidence>
<dbReference type="Proteomes" id="UP000704176">
    <property type="component" value="Unassembled WGS sequence"/>
</dbReference>
<evidence type="ECO:0000313" key="12">
    <source>
        <dbReference type="Proteomes" id="UP000704176"/>
    </source>
</evidence>
<evidence type="ECO:0000259" key="10">
    <source>
        <dbReference type="PROSITE" id="PS50928"/>
    </source>
</evidence>
<sequence>MSARILVPLVVIGILGIGAIVVPVLYNYDPLHADLLVRLKPPGTAMPDGSIAIFGTDKVGSDLFAEMMAGTRVSLIVGASTLLIAGIVGGILGLLAGYFGGWLDTALMRIADIQLAFPSILLAILLVSVLGQGILNVIIVLSISNWVIFARVIRSQVLGLKSLEYVEAARTLGASHFHIIFRTLLPGCIAPMLVIASVEFGYVVLAEAALSFLGVGAPFGTPSLGSTISTGTQYLASAWWISTIPGLLLLVLVLATGVLGDALRDRFDPRLRSA</sequence>
<dbReference type="InterPro" id="IPR035906">
    <property type="entry name" value="MetI-like_sf"/>
</dbReference>
<protein>
    <submittedName>
        <fullName evidence="11">ABC transporter permease</fullName>
    </submittedName>
</protein>
<reference evidence="11 12" key="1">
    <citation type="submission" date="2021-09" db="EMBL/GenBank/DDBJ databases">
        <title>The complete genome sequence of a new microorganism.</title>
        <authorList>
            <person name="Zi Z."/>
        </authorList>
    </citation>
    <scope>NUCLEOTIDE SEQUENCE [LARGE SCALE GENOMIC DNA]</scope>
    <source>
        <strain evidence="11 12">WGZ8</strain>
    </source>
</reference>
<organism evidence="11 12">
    <name type="scientific">Microvirga puerhi</name>
    <dbReference type="NCBI Taxonomy" id="2876078"/>
    <lineage>
        <taxon>Bacteria</taxon>
        <taxon>Pseudomonadati</taxon>
        <taxon>Pseudomonadota</taxon>
        <taxon>Alphaproteobacteria</taxon>
        <taxon>Hyphomicrobiales</taxon>
        <taxon>Methylobacteriaceae</taxon>
        <taxon>Microvirga</taxon>
    </lineage>
</organism>
<keyword evidence="2 9" id="KW-0813">Transport</keyword>
<evidence type="ECO:0000256" key="3">
    <source>
        <dbReference type="ARBA" id="ARBA00022475"/>
    </source>
</evidence>
<gene>
    <name evidence="11" type="ORF">K9B37_18240</name>
</gene>
<dbReference type="EMBL" id="JAIRBM010000016">
    <property type="protein sequence ID" value="MBZ6078208.1"/>
    <property type="molecule type" value="Genomic_DNA"/>
</dbReference>
<comment type="similarity">
    <text evidence="9">Belongs to the binding-protein-dependent transport system permease family.</text>
</comment>